<accession>A0A7Y9DWI3</accession>
<dbReference type="EMBL" id="JACCBN010000001">
    <property type="protein sequence ID" value="NYD36823.1"/>
    <property type="molecule type" value="Genomic_DNA"/>
</dbReference>
<dbReference type="Proteomes" id="UP000535890">
    <property type="component" value="Unassembled WGS sequence"/>
</dbReference>
<organism evidence="2 3">
    <name type="scientific">Actinomycetospora corticicola</name>
    <dbReference type="NCBI Taxonomy" id="663602"/>
    <lineage>
        <taxon>Bacteria</taxon>
        <taxon>Bacillati</taxon>
        <taxon>Actinomycetota</taxon>
        <taxon>Actinomycetes</taxon>
        <taxon>Pseudonocardiales</taxon>
        <taxon>Pseudonocardiaceae</taxon>
        <taxon>Actinomycetospora</taxon>
    </lineage>
</organism>
<sequence>MSIPMTDPDGRVHHAATEAEAVELQLVGYQRGTTAQRAYVPAEHDEVAERAYVPPAEQSTQPAEQAPVEQPTPDVSPTGGDVHPADAIGGEQPAEVAEPRRTRRS</sequence>
<dbReference type="AlphaFoldDB" id="A0A7Y9DWI3"/>
<evidence type="ECO:0000313" key="3">
    <source>
        <dbReference type="Proteomes" id="UP000535890"/>
    </source>
</evidence>
<reference evidence="2 3" key="1">
    <citation type="submission" date="2020-07" db="EMBL/GenBank/DDBJ databases">
        <title>Sequencing the genomes of 1000 actinobacteria strains.</title>
        <authorList>
            <person name="Klenk H.-P."/>
        </authorList>
    </citation>
    <scope>NUCLEOTIDE SEQUENCE [LARGE SCALE GENOMIC DNA]</scope>
    <source>
        <strain evidence="2 3">DSM 45772</strain>
    </source>
</reference>
<evidence type="ECO:0000256" key="1">
    <source>
        <dbReference type="SAM" id="MobiDB-lite"/>
    </source>
</evidence>
<proteinExistence type="predicted"/>
<protein>
    <submittedName>
        <fullName evidence="2">Uncharacterized protein</fullName>
    </submittedName>
</protein>
<name>A0A7Y9DWI3_9PSEU</name>
<gene>
    <name evidence="2" type="ORF">BJ983_002925</name>
</gene>
<comment type="caution">
    <text evidence="2">The sequence shown here is derived from an EMBL/GenBank/DDBJ whole genome shotgun (WGS) entry which is preliminary data.</text>
</comment>
<keyword evidence="3" id="KW-1185">Reference proteome</keyword>
<feature type="region of interest" description="Disordered" evidence="1">
    <location>
        <begin position="50"/>
        <end position="105"/>
    </location>
</feature>
<evidence type="ECO:0000313" key="2">
    <source>
        <dbReference type="EMBL" id="NYD36823.1"/>
    </source>
</evidence>
<dbReference type="RefSeq" id="WP_179794447.1">
    <property type="nucleotide sequence ID" value="NZ_BAABHP010000021.1"/>
</dbReference>